<evidence type="ECO:0000256" key="2">
    <source>
        <dbReference type="SAM" id="MobiDB-lite"/>
    </source>
</evidence>
<dbReference type="InterPro" id="IPR050951">
    <property type="entry name" value="Retrovirus_Pol_polyprotein"/>
</dbReference>
<dbReference type="Gene3D" id="3.30.420.10">
    <property type="entry name" value="Ribonuclease H-like superfamily/Ribonuclease H"/>
    <property type="match status" value="1"/>
</dbReference>
<dbReference type="GeneTree" id="ENSGT00490000044642"/>
<dbReference type="InterPro" id="IPR036397">
    <property type="entry name" value="RNaseH_sf"/>
</dbReference>
<proteinExistence type="predicted"/>
<reference evidence="5" key="1">
    <citation type="submission" date="2013-11" db="EMBL/GenBank/DDBJ databases">
        <title>The genomic landscape of the Guanapo guppy.</title>
        <authorList>
            <person name="Kuenstner A."/>
            <person name="Dreyer C."/>
        </authorList>
    </citation>
    <scope>NUCLEOTIDE SEQUENCE</scope>
    <source>
        <strain evidence="5">Guanapo</strain>
    </source>
</reference>
<dbReference type="InterPro" id="IPR041588">
    <property type="entry name" value="Integrase_H2C2"/>
</dbReference>
<dbReference type="InterPro" id="IPR001584">
    <property type="entry name" value="Integrase_cat-core"/>
</dbReference>
<dbReference type="Proteomes" id="UP000242638">
    <property type="component" value="Unassembled WGS sequence"/>
</dbReference>
<dbReference type="Pfam" id="PF00665">
    <property type="entry name" value="rve"/>
    <property type="match status" value="1"/>
</dbReference>
<feature type="compositionally biased region" description="Basic and acidic residues" evidence="2">
    <location>
        <begin position="370"/>
        <end position="389"/>
    </location>
</feature>
<feature type="region of interest" description="Disordered" evidence="2">
    <location>
        <begin position="365"/>
        <end position="432"/>
    </location>
</feature>
<dbReference type="Pfam" id="PF17921">
    <property type="entry name" value="Integrase_H2C2"/>
    <property type="match status" value="1"/>
</dbReference>
<dbReference type="PANTHER" id="PTHR37984">
    <property type="entry name" value="PROTEIN CBG26694"/>
    <property type="match status" value="1"/>
</dbReference>
<dbReference type="Gene3D" id="1.10.340.70">
    <property type="match status" value="1"/>
</dbReference>
<organism evidence="4 5">
    <name type="scientific">Poecilia reticulata</name>
    <name type="common">Guppy</name>
    <name type="synonym">Acanthophacelus reticulatus</name>
    <dbReference type="NCBI Taxonomy" id="8081"/>
    <lineage>
        <taxon>Eukaryota</taxon>
        <taxon>Metazoa</taxon>
        <taxon>Chordata</taxon>
        <taxon>Craniata</taxon>
        <taxon>Vertebrata</taxon>
        <taxon>Euteleostomi</taxon>
        <taxon>Actinopterygii</taxon>
        <taxon>Neopterygii</taxon>
        <taxon>Teleostei</taxon>
        <taxon>Neoteleostei</taxon>
        <taxon>Acanthomorphata</taxon>
        <taxon>Ovalentaria</taxon>
        <taxon>Atherinomorphae</taxon>
        <taxon>Cyprinodontiformes</taxon>
        <taxon>Poeciliidae</taxon>
        <taxon>Poeciliinae</taxon>
        <taxon>Poecilia</taxon>
    </lineage>
</organism>
<evidence type="ECO:0000313" key="5">
    <source>
        <dbReference type="Proteomes" id="UP000242638"/>
    </source>
</evidence>
<evidence type="ECO:0000256" key="1">
    <source>
        <dbReference type="ARBA" id="ARBA00039658"/>
    </source>
</evidence>
<dbReference type="Ensembl" id="ENSPRET00000006951.1">
    <property type="protein sequence ID" value="ENSPREP00000006861.1"/>
    <property type="gene ID" value="ENSPREG00000004741.1"/>
</dbReference>
<dbReference type="AlphaFoldDB" id="A0A3P9NBC8"/>
<dbReference type="STRING" id="8081.ENSPREP00000006861"/>
<dbReference type="OMA" id="LGKCKSR"/>
<dbReference type="GO" id="GO:0003676">
    <property type="term" value="F:nucleic acid binding"/>
    <property type="evidence" value="ECO:0007669"/>
    <property type="project" value="InterPro"/>
</dbReference>
<protein>
    <recommendedName>
        <fullName evidence="1">Gypsy retrotransposon integrase-like protein 1</fullName>
    </recommendedName>
</protein>
<dbReference type="PROSITE" id="PS50994">
    <property type="entry name" value="INTEGRASE"/>
    <property type="match status" value="1"/>
</dbReference>
<dbReference type="InterPro" id="IPR012337">
    <property type="entry name" value="RNaseH-like_sf"/>
</dbReference>
<evidence type="ECO:0000313" key="4">
    <source>
        <dbReference type="Ensembl" id="ENSPREP00000006861.1"/>
    </source>
</evidence>
<reference evidence="4" key="3">
    <citation type="submission" date="2025-09" db="UniProtKB">
        <authorList>
            <consortium name="Ensembl"/>
        </authorList>
    </citation>
    <scope>IDENTIFICATION</scope>
    <source>
        <strain evidence="4">Guanapo</strain>
    </source>
</reference>
<feature type="compositionally biased region" description="Basic and acidic residues" evidence="2">
    <location>
        <begin position="423"/>
        <end position="432"/>
    </location>
</feature>
<sequence length="432" mass="49562">MSSLPVSDVMLKKIIQETQKDTTLKRVMDNLNNGWKKGSCPQYYPVRADLSVVKGLVLRHNRMVIPQSIMRQDMLRRIHEGHLGIEKCRRRAREAVYWPGINNDIDNMISKCTTCLKHHYKQTKEPMLVTDVPTGPWQKVGTDLCHLNGKDYLVMIDYHSDYPEIAQPFNTSAAGVITHMKSVFSRHGIPLVVVSDNGPQYNCREFRQFSQDYRFQHITSSPLHPQGNGKAEKGVQIIKRLLKKSSDSGSDPYLALLSYRTAPLACGLSPAELLMGHKLRTTLPHLSLKTNTKQWMGKQTELKLKQKENYDKTARRLRALEENDTVRVEDRGMWERKATVLKEVSPRSYEIRTDDGQVLRRNRRSLLKTQEQDSQKWGREEIDEGRQARETTGPHGGDNDGNDALPNNTSSTQVLRRSTRTRRPPERLIEQG</sequence>
<keyword evidence="5" id="KW-1185">Reference proteome</keyword>
<dbReference type="GO" id="GO:0015074">
    <property type="term" value="P:DNA integration"/>
    <property type="evidence" value="ECO:0007669"/>
    <property type="project" value="InterPro"/>
</dbReference>
<dbReference type="SUPFAM" id="SSF53098">
    <property type="entry name" value="Ribonuclease H-like"/>
    <property type="match status" value="1"/>
</dbReference>
<accession>A0A3P9NBC8</accession>
<dbReference type="FunFam" id="3.30.420.10:FF:000063">
    <property type="entry name" value="Retrovirus-related Pol polyprotein from transposon 297-like Protein"/>
    <property type="match status" value="1"/>
</dbReference>
<reference evidence="4" key="2">
    <citation type="submission" date="2025-08" db="UniProtKB">
        <authorList>
            <consortium name="Ensembl"/>
        </authorList>
    </citation>
    <scope>IDENTIFICATION</scope>
    <source>
        <strain evidence="4">Guanapo</strain>
    </source>
</reference>
<dbReference type="PANTHER" id="PTHR37984:SF5">
    <property type="entry name" value="PROTEIN NYNRIN-LIKE"/>
    <property type="match status" value="1"/>
</dbReference>
<name>A0A3P9NBC8_POERE</name>
<evidence type="ECO:0000259" key="3">
    <source>
        <dbReference type="PROSITE" id="PS50994"/>
    </source>
</evidence>
<feature type="domain" description="Integrase catalytic" evidence="3">
    <location>
        <begin position="132"/>
        <end position="292"/>
    </location>
</feature>
<dbReference type="FunFam" id="1.10.340.70:FF:000003">
    <property type="entry name" value="Protein CBG25708"/>
    <property type="match status" value="1"/>
</dbReference>